<reference evidence="1 2" key="1">
    <citation type="submission" date="2018-04" db="EMBL/GenBank/DDBJ databases">
        <title>The genome of golden apple snail Pomacea canaliculata provides insight into stress tolerance and invasive adaptation.</title>
        <authorList>
            <person name="Liu C."/>
            <person name="Liu B."/>
            <person name="Ren Y."/>
            <person name="Zhang Y."/>
            <person name="Wang H."/>
            <person name="Li S."/>
            <person name="Jiang F."/>
            <person name="Yin L."/>
            <person name="Zhang G."/>
            <person name="Qian W."/>
            <person name="Fan W."/>
        </authorList>
    </citation>
    <scope>NUCLEOTIDE SEQUENCE [LARGE SCALE GENOMIC DNA]</scope>
    <source>
        <strain evidence="1">SZHN2017</strain>
        <tissue evidence="1">Muscle</tissue>
    </source>
</reference>
<evidence type="ECO:0000313" key="1">
    <source>
        <dbReference type="EMBL" id="PVD26049.1"/>
    </source>
</evidence>
<dbReference type="Proteomes" id="UP000245119">
    <property type="component" value="Linkage Group LG8"/>
</dbReference>
<dbReference type="EMBL" id="PZQS01000008">
    <property type="protein sequence ID" value="PVD26049.1"/>
    <property type="molecule type" value="Genomic_DNA"/>
</dbReference>
<organism evidence="1 2">
    <name type="scientific">Pomacea canaliculata</name>
    <name type="common">Golden apple snail</name>
    <dbReference type="NCBI Taxonomy" id="400727"/>
    <lineage>
        <taxon>Eukaryota</taxon>
        <taxon>Metazoa</taxon>
        <taxon>Spiralia</taxon>
        <taxon>Lophotrochozoa</taxon>
        <taxon>Mollusca</taxon>
        <taxon>Gastropoda</taxon>
        <taxon>Caenogastropoda</taxon>
        <taxon>Architaenioglossa</taxon>
        <taxon>Ampullarioidea</taxon>
        <taxon>Ampullariidae</taxon>
        <taxon>Pomacea</taxon>
    </lineage>
</organism>
<keyword evidence="2" id="KW-1185">Reference proteome</keyword>
<dbReference type="AlphaFoldDB" id="A0A2T7NY08"/>
<gene>
    <name evidence="1" type="ORF">C0Q70_13717</name>
</gene>
<comment type="caution">
    <text evidence="1">The sequence shown here is derived from an EMBL/GenBank/DDBJ whole genome shotgun (WGS) entry which is preliminary data.</text>
</comment>
<proteinExistence type="predicted"/>
<name>A0A2T7NY08_POMCA</name>
<evidence type="ECO:0000313" key="2">
    <source>
        <dbReference type="Proteomes" id="UP000245119"/>
    </source>
</evidence>
<sequence length="66" mass="7424">MREVWGTAEEEKIQYTESHIGWLGSRILQTSETGLLTTRGGIQQGIKNPYWCQRIAIVSVSLLVCS</sequence>
<protein>
    <submittedName>
        <fullName evidence="1">Uncharacterized protein</fullName>
    </submittedName>
</protein>
<accession>A0A2T7NY08</accession>